<evidence type="ECO:0000256" key="1">
    <source>
        <dbReference type="SAM" id="MobiDB-lite"/>
    </source>
</evidence>
<comment type="caution">
    <text evidence="2">The sequence shown here is derived from an EMBL/GenBank/DDBJ whole genome shotgun (WGS) entry which is preliminary data.</text>
</comment>
<evidence type="ECO:0000313" key="3">
    <source>
        <dbReference type="Proteomes" id="UP001596011"/>
    </source>
</evidence>
<dbReference type="RefSeq" id="WP_377132451.1">
    <property type="nucleotide sequence ID" value="NZ_JBHSFI010000002.1"/>
</dbReference>
<keyword evidence="3" id="KW-1185">Reference proteome</keyword>
<dbReference type="Proteomes" id="UP001596011">
    <property type="component" value="Unassembled WGS sequence"/>
</dbReference>
<accession>A0ABV9HBL8</accession>
<dbReference type="EMBL" id="JBHSFI010000002">
    <property type="protein sequence ID" value="MFC4627373.1"/>
    <property type="molecule type" value="Genomic_DNA"/>
</dbReference>
<gene>
    <name evidence="2" type="ORF">ACFO6V_03950</name>
</gene>
<proteinExistence type="predicted"/>
<organism evidence="2 3">
    <name type="scientific">Promicromonospora alba</name>
    <dbReference type="NCBI Taxonomy" id="1616110"/>
    <lineage>
        <taxon>Bacteria</taxon>
        <taxon>Bacillati</taxon>
        <taxon>Actinomycetota</taxon>
        <taxon>Actinomycetes</taxon>
        <taxon>Micrococcales</taxon>
        <taxon>Promicromonosporaceae</taxon>
        <taxon>Promicromonospora</taxon>
    </lineage>
</organism>
<name>A0ABV9HBL8_9MICO</name>
<protein>
    <submittedName>
        <fullName evidence="2">Imm51 family immunity protein</fullName>
    </submittedName>
</protein>
<reference evidence="3" key="1">
    <citation type="journal article" date="2019" name="Int. J. Syst. Evol. Microbiol.">
        <title>The Global Catalogue of Microorganisms (GCM) 10K type strain sequencing project: providing services to taxonomists for standard genome sequencing and annotation.</title>
        <authorList>
            <consortium name="The Broad Institute Genomics Platform"/>
            <consortium name="The Broad Institute Genome Sequencing Center for Infectious Disease"/>
            <person name="Wu L."/>
            <person name="Ma J."/>
        </authorList>
    </citation>
    <scope>NUCLEOTIDE SEQUENCE [LARGE SCALE GENOMIC DNA]</scope>
    <source>
        <strain evidence="3">CCUG 42722</strain>
    </source>
</reference>
<feature type="region of interest" description="Disordered" evidence="1">
    <location>
        <begin position="59"/>
        <end position="100"/>
    </location>
</feature>
<feature type="compositionally biased region" description="Basic and acidic residues" evidence="1">
    <location>
        <begin position="60"/>
        <end position="70"/>
    </location>
</feature>
<evidence type="ECO:0000313" key="2">
    <source>
        <dbReference type="EMBL" id="MFC4627373.1"/>
    </source>
</evidence>
<sequence length="100" mass="11057">MTVQKLVETTPGKFSLLLHAGTTPVDALVEELGHEPNGCFWEGVARRLVATEAPSLESQFRYDPEGERSPIDLAAGWRPRPCPARKPAPGEHARHHPVQR</sequence>